<name>A0A929KZV1_9SPHI</name>
<dbReference type="AlphaFoldDB" id="A0A929KZV1"/>
<accession>A0A929KZV1</accession>
<sequence>MNRTFVSKQIKLEILTVCDAPISQPDNLIDSIQLSLLGYDEYEGWCRQLETRLQQIAVQYHTGKQILQGDITANITVDQCINMVV</sequence>
<organism evidence="1 2">
    <name type="scientific">Mucilaginibacter myungsuensis</name>
    <dbReference type="NCBI Taxonomy" id="649104"/>
    <lineage>
        <taxon>Bacteria</taxon>
        <taxon>Pseudomonadati</taxon>
        <taxon>Bacteroidota</taxon>
        <taxon>Sphingobacteriia</taxon>
        <taxon>Sphingobacteriales</taxon>
        <taxon>Sphingobacteriaceae</taxon>
        <taxon>Mucilaginibacter</taxon>
    </lineage>
</organism>
<dbReference type="Proteomes" id="UP000622475">
    <property type="component" value="Unassembled WGS sequence"/>
</dbReference>
<proteinExistence type="predicted"/>
<protein>
    <submittedName>
        <fullName evidence="1">Uncharacterized protein</fullName>
    </submittedName>
</protein>
<dbReference type="RefSeq" id="WP_194111110.1">
    <property type="nucleotide sequence ID" value="NZ_JADFFL010000003.1"/>
</dbReference>
<gene>
    <name evidence="1" type="ORF">IRJ16_08400</name>
</gene>
<keyword evidence="2" id="KW-1185">Reference proteome</keyword>
<evidence type="ECO:0000313" key="1">
    <source>
        <dbReference type="EMBL" id="MBE9661904.1"/>
    </source>
</evidence>
<evidence type="ECO:0000313" key="2">
    <source>
        <dbReference type="Proteomes" id="UP000622475"/>
    </source>
</evidence>
<dbReference type="EMBL" id="JADFFL010000003">
    <property type="protein sequence ID" value="MBE9661904.1"/>
    <property type="molecule type" value="Genomic_DNA"/>
</dbReference>
<comment type="caution">
    <text evidence="1">The sequence shown here is derived from an EMBL/GenBank/DDBJ whole genome shotgun (WGS) entry which is preliminary data.</text>
</comment>
<reference evidence="1" key="1">
    <citation type="submission" date="2020-10" db="EMBL/GenBank/DDBJ databases">
        <title>Mucilaginibacter mali sp. nov., isolated from rhizosphere soil of apple orchard.</title>
        <authorList>
            <person name="Lee J.-S."/>
            <person name="Kim H.S."/>
            <person name="Kim J.-S."/>
        </authorList>
    </citation>
    <scope>NUCLEOTIDE SEQUENCE</scope>
    <source>
        <strain evidence="1">KCTC 22746</strain>
    </source>
</reference>